<dbReference type="InterPro" id="IPR039424">
    <property type="entry name" value="SBP_5"/>
</dbReference>
<dbReference type="PROSITE" id="PS51257">
    <property type="entry name" value="PROKAR_LIPOPROTEIN"/>
    <property type="match status" value="1"/>
</dbReference>
<organism evidence="6 7">
    <name type="scientific">Sporosarcina quadrami</name>
    <dbReference type="NCBI Taxonomy" id="2762234"/>
    <lineage>
        <taxon>Bacteria</taxon>
        <taxon>Bacillati</taxon>
        <taxon>Bacillota</taxon>
        <taxon>Bacilli</taxon>
        <taxon>Bacillales</taxon>
        <taxon>Caryophanaceae</taxon>
        <taxon>Sporosarcina</taxon>
    </lineage>
</organism>
<dbReference type="SUPFAM" id="SSF53850">
    <property type="entry name" value="Periplasmic binding protein-like II"/>
    <property type="match status" value="1"/>
</dbReference>
<dbReference type="PANTHER" id="PTHR30290">
    <property type="entry name" value="PERIPLASMIC BINDING COMPONENT OF ABC TRANSPORTER"/>
    <property type="match status" value="1"/>
</dbReference>
<proteinExistence type="inferred from homology"/>
<keyword evidence="7" id="KW-1185">Reference proteome</keyword>
<dbReference type="Gene3D" id="3.90.76.10">
    <property type="entry name" value="Dipeptide-binding Protein, Domain 1"/>
    <property type="match status" value="1"/>
</dbReference>
<dbReference type="Gene3D" id="3.40.190.10">
    <property type="entry name" value="Periplasmic binding protein-like II"/>
    <property type="match status" value="1"/>
</dbReference>
<keyword evidence="2" id="KW-0813">Transport</keyword>
<feature type="chain" id="PRO_5046266676" evidence="4">
    <location>
        <begin position="20"/>
        <end position="517"/>
    </location>
</feature>
<dbReference type="Proteomes" id="UP000626786">
    <property type="component" value="Unassembled WGS sequence"/>
</dbReference>
<dbReference type="EMBL" id="JACSQN010000006">
    <property type="protein sequence ID" value="MBD7984513.1"/>
    <property type="molecule type" value="Genomic_DNA"/>
</dbReference>
<sequence>MSKKIFYLMIAALMVVLSACTTTSSPSGEGTTSSTGTEDNNVLTVSLGPDMLTWDIHNHTTTATEAIHVNVFDYLLMRDTDGEIQPHLAKEWKQIDDTTYEFKLTEGVKFHNGDDLTAEDVKFTLERVATDETLKSHGDFDTIKEVKVIDPLTFQIITHEPDPMLISRISRQASGILPKKYIEEKGMDEFLKSPIGSGPYKFKEWKKDSQITLVKNDDYFGKKGEWAEVLFRAIPEDSTRVAELLTDNVNIIANVPPSDWKRINDSDNSEIANGPSNRTYMLFLRTQEGWPTSDVKVRQAIDYAIDDKALVESLLDGGGTPTLTRVNPGNVGFEESLYDTYNYDVDKAKKLLEEAGYKDGLKIELAGPTGRYIKDREVMQLIAGMLEEAGIHTEMNLLQWSSFTELRDQEKFKEGYLIALGSSFFDAGQALDYYGTERSATINGYSNKEIDKLLQEANTSLDPAVRTAKYQEIQKIASVETPIVPLFQVDQFFGVSDGIQYTPRLDELIYIPDVNKK</sequence>
<evidence type="ECO:0000313" key="6">
    <source>
        <dbReference type="EMBL" id="MBD7984513.1"/>
    </source>
</evidence>
<evidence type="ECO:0000256" key="4">
    <source>
        <dbReference type="SAM" id="SignalP"/>
    </source>
</evidence>
<reference evidence="6 7" key="1">
    <citation type="submission" date="2020-08" db="EMBL/GenBank/DDBJ databases">
        <title>A Genomic Blueprint of the Chicken Gut Microbiome.</title>
        <authorList>
            <person name="Gilroy R."/>
            <person name="Ravi A."/>
            <person name="Getino M."/>
            <person name="Pursley I."/>
            <person name="Horton D.L."/>
            <person name="Alikhan N.-F."/>
            <person name="Baker D."/>
            <person name="Gharbi K."/>
            <person name="Hall N."/>
            <person name="Watson M."/>
            <person name="Adriaenssens E.M."/>
            <person name="Foster-Nyarko E."/>
            <person name="Jarju S."/>
            <person name="Secka A."/>
            <person name="Antonio M."/>
            <person name="Oren A."/>
            <person name="Chaudhuri R."/>
            <person name="La Ragione R.M."/>
            <person name="Hildebrand F."/>
            <person name="Pallen M.J."/>
        </authorList>
    </citation>
    <scope>NUCLEOTIDE SEQUENCE [LARGE SCALE GENOMIC DNA]</scope>
    <source>
        <strain evidence="6 7">Sa2YVA2</strain>
    </source>
</reference>
<name>A0ABR8U904_9BACL</name>
<dbReference type="CDD" id="cd08498">
    <property type="entry name" value="PBP2_NikA_DppA_OppA_like_2"/>
    <property type="match status" value="1"/>
</dbReference>
<comment type="caution">
    <text evidence="6">The sequence shown here is derived from an EMBL/GenBank/DDBJ whole genome shotgun (WGS) entry which is preliminary data.</text>
</comment>
<evidence type="ECO:0000259" key="5">
    <source>
        <dbReference type="Pfam" id="PF00496"/>
    </source>
</evidence>
<evidence type="ECO:0000256" key="3">
    <source>
        <dbReference type="ARBA" id="ARBA00022729"/>
    </source>
</evidence>
<comment type="similarity">
    <text evidence="1">Belongs to the bacterial solute-binding protein 5 family.</text>
</comment>
<gene>
    <name evidence="6" type="ORF">H9649_07975</name>
</gene>
<evidence type="ECO:0000256" key="2">
    <source>
        <dbReference type="ARBA" id="ARBA00022448"/>
    </source>
</evidence>
<dbReference type="Gene3D" id="3.10.105.10">
    <property type="entry name" value="Dipeptide-binding Protein, Domain 3"/>
    <property type="match status" value="1"/>
</dbReference>
<dbReference type="InterPro" id="IPR000914">
    <property type="entry name" value="SBP_5_dom"/>
</dbReference>
<keyword evidence="3 4" id="KW-0732">Signal</keyword>
<dbReference type="Pfam" id="PF00496">
    <property type="entry name" value="SBP_bac_5"/>
    <property type="match status" value="1"/>
</dbReference>
<dbReference type="PIRSF" id="PIRSF002741">
    <property type="entry name" value="MppA"/>
    <property type="match status" value="1"/>
</dbReference>
<feature type="domain" description="Solute-binding protein family 5" evidence="5">
    <location>
        <begin position="83"/>
        <end position="436"/>
    </location>
</feature>
<dbReference type="InterPro" id="IPR030678">
    <property type="entry name" value="Peptide/Ni-bd"/>
</dbReference>
<evidence type="ECO:0000256" key="1">
    <source>
        <dbReference type="ARBA" id="ARBA00005695"/>
    </source>
</evidence>
<feature type="signal peptide" evidence="4">
    <location>
        <begin position="1"/>
        <end position="19"/>
    </location>
</feature>
<dbReference type="RefSeq" id="WP_191694216.1">
    <property type="nucleotide sequence ID" value="NZ_JACSQN010000006.1"/>
</dbReference>
<evidence type="ECO:0000313" key="7">
    <source>
        <dbReference type="Proteomes" id="UP000626786"/>
    </source>
</evidence>
<protein>
    <submittedName>
        <fullName evidence="6">ABC transporter substrate-binding protein</fullName>
    </submittedName>
</protein>
<dbReference type="PANTHER" id="PTHR30290:SF9">
    <property type="entry name" value="OLIGOPEPTIDE-BINDING PROTEIN APPA"/>
    <property type="match status" value="1"/>
</dbReference>
<accession>A0ABR8U904</accession>